<dbReference type="Gene3D" id="3.40.190.290">
    <property type="match status" value="1"/>
</dbReference>
<dbReference type="GO" id="GO:0003700">
    <property type="term" value="F:DNA-binding transcription factor activity"/>
    <property type="evidence" value="ECO:0007669"/>
    <property type="project" value="InterPro"/>
</dbReference>
<comment type="similarity">
    <text evidence="1">Belongs to the LysR transcriptional regulatory family.</text>
</comment>
<dbReference type="InterPro" id="IPR005119">
    <property type="entry name" value="LysR_subst-bd"/>
</dbReference>
<dbReference type="OrthoDB" id="3181812at2"/>
<keyword evidence="4" id="KW-0804">Transcription</keyword>
<evidence type="ECO:0000313" key="6">
    <source>
        <dbReference type="EMBL" id="TDD62296.1"/>
    </source>
</evidence>
<evidence type="ECO:0000256" key="3">
    <source>
        <dbReference type="ARBA" id="ARBA00023125"/>
    </source>
</evidence>
<keyword evidence="2" id="KW-0805">Transcription regulation</keyword>
<dbReference type="PROSITE" id="PS50931">
    <property type="entry name" value="HTH_LYSR"/>
    <property type="match status" value="1"/>
</dbReference>
<keyword evidence="3" id="KW-0238">DNA-binding</keyword>
<dbReference type="PANTHER" id="PTHR30419">
    <property type="entry name" value="HTH-TYPE TRANSCRIPTIONAL REGULATOR YBHD"/>
    <property type="match status" value="1"/>
</dbReference>
<sequence>MDSRQLEYFVAVAEELSFTRAAQRLFTVQSTVSAAIRALETDLRVTLFDRSTRRVTLSTAGAALLPEAKAALEALDRARAVVEEASTGLRGNLRIGTMTRLGLVDLAELLGAFHLKYPLVDVQVTTSPTGSSGLADDVRHGRLDVALLGLPPSELSGLDVRELAAVPFAVLVPPSHRLAGAASVALEDLAGERFVDMLRGFGNRRMVDQAFERAGIPRQVQVEVPDLSEVPEYVRAGLGIAVVPDISPSVAGVVHLPLARPALAWTLSVATIAGRTPSRAVVALQELFADAVRPGYF</sequence>
<proteinExistence type="inferred from homology"/>
<dbReference type="Pfam" id="PF03466">
    <property type="entry name" value="LysR_substrate"/>
    <property type="match status" value="1"/>
</dbReference>
<dbReference type="SUPFAM" id="SSF53850">
    <property type="entry name" value="Periplasmic binding protein-like II"/>
    <property type="match status" value="1"/>
</dbReference>
<dbReference type="GO" id="GO:0003677">
    <property type="term" value="F:DNA binding"/>
    <property type="evidence" value="ECO:0007669"/>
    <property type="project" value="UniProtKB-KW"/>
</dbReference>
<reference evidence="6 7" key="1">
    <citation type="submission" date="2019-03" db="EMBL/GenBank/DDBJ databases">
        <title>Draft genome sequences of novel Actinobacteria.</title>
        <authorList>
            <person name="Sahin N."/>
            <person name="Ay H."/>
            <person name="Saygin H."/>
        </authorList>
    </citation>
    <scope>NUCLEOTIDE SEQUENCE [LARGE SCALE GENOMIC DNA]</scope>
    <source>
        <strain evidence="6 7">JCM 13523</strain>
    </source>
</reference>
<dbReference type="SUPFAM" id="SSF46785">
    <property type="entry name" value="Winged helix' DNA-binding domain"/>
    <property type="match status" value="1"/>
</dbReference>
<comment type="caution">
    <text evidence="6">The sequence shown here is derived from an EMBL/GenBank/DDBJ whole genome shotgun (WGS) entry which is preliminary data.</text>
</comment>
<dbReference type="InterPro" id="IPR000847">
    <property type="entry name" value="LysR_HTH_N"/>
</dbReference>
<gene>
    <name evidence="6" type="ORF">E1263_03820</name>
</gene>
<protein>
    <submittedName>
        <fullName evidence="6">LysR family transcriptional regulator</fullName>
    </submittedName>
</protein>
<organism evidence="6 7">
    <name type="scientific">Kribbella antibiotica</name>
    <dbReference type="NCBI Taxonomy" id="190195"/>
    <lineage>
        <taxon>Bacteria</taxon>
        <taxon>Bacillati</taxon>
        <taxon>Actinomycetota</taxon>
        <taxon>Actinomycetes</taxon>
        <taxon>Propionibacteriales</taxon>
        <taxon>Kribbellaceae</taxon>
        <taxon>Kribbella</taxon>
    </lineage>
</organism>
<dbReference type="InterPro" id="IPR036390">
    <property type="entry name" value="WH_DNA-bd_sf"/>
</dbReference>
<evidence type="ECO:0000256" key="1">
    <source>
        <dbReference type="ARBA" id="ARBA00009437"/>
    </source>
</evidence>
<dbReference type="Proteomes" id="UP000295124">
    <property type="component" value="Unassembled WGS sequence"/>
</dbReference>
<dbReference type="Gene3D" id="1.10.10.10">
    <property type="entry name" value="Winged helix-like DNA-binding domain superfamily/Winged helix DNA-binding domain"/>
    <property type="match status" value="1"/>
</dbReference>
<dbReference type="EMBL" id="SMKX01000007">
    <property type="protein sequence ID" value="TDD62296.1"/>
    <property type="molecule type" value="Genomic_DNA"/>
</dbReference>
<dbReference type="InterPro" id="IPR050950">
    <property type="entry name" value="HTH-type_LysR_regulators"/>
</dbReference>
<evidence type="ECO:0000256" key="4">
    <source>
        <dbReference type="ARBA" id="ARBA00023163"/>
    </source>
</evidence>
<keyword evidence="7" id="KW-1185">Reference proteome</keyword>
<dbReference type="PRINTS" id="PR00039">
    <property type="entry name" value="HTHLYSR"/>
</dbReference>
<dbReference type="PANTHER" id="PTHR30419:SF31">
    <property type="entry name" value="BLR3139 PROTEIN"/>
    <property type="match status" value="1"/>
</dbReference>
<dbReference type="FunFam" id="1.10.10.10:FF:000001">
    <property type="entry name" value="LysR family transcriptional regulator"/>
    <property type="match status" value="1"/>
</dbReference>
<accession>A0A4R4ZV94</accession>
<dbReference type="AlphaFoldDB" id="A0A4R4ZV94"/>
<dbReference type="GO" id="GO:0005829">
    <property type="term" value="C:cytosol"/>
    <property type="evidence" value="ECO:0007669"/>
    <property type="project" value="TreeGrafter"/>
</dbReference>
<evidence type="ECO:0000313" key="7">
    <source>
        <dbReference type="Proteomes" id="UP000295124"/>
    </source>
</evidence>
<dbReference type="Pfam" id="PF00126">
    <property type="entry name" value="HTH_1"/>
    <property type="match status" value="1"/>
</dbReference>
<evidence type="ECO:0000259" key="5">
    <source>
        <dbReference type="PROSITE" id="PS50931"/>
    </source>
</evidence>
<dbReference type="InterPro" id="IPR036388">
    <property type="entry name" value="WH-like_DNA-bd_sf"/>
</dbReference>
<dbReference type="RefSeq" id="WP_132165396.1">
    <property type="nucleotide sequence ID" value="NZ_SMKX01000007.1"/>
</dbReference>
<evidence type="ECO:0000256" key="2">
    <source>
        <dbReference type="ARBA" id="ARBA00023015"/>
    </source>
</evidence>
<feature type="domain" description="HTH lysR-type" evidence="5">
    <location>
        <begin position="1"/>
        <end position="58"/>
    </location>
</feature>
<name>A0A4R4ZV94_9ACTN</name>